<accession>A0A8J8NR97</accession>
<reference evidence="1" key="1">
    <citation type="submission" date="2019-06" db="EMBL/GenBank/DDBJ databases">
        <authorList>
            <person name="Zheng W."/>
        </authorList>
    </citation>
    <scope>NUCLEOTIDE SEQUENCE</scope>
    <source>
        <strain evidence="1">QDHG01</strain>
    </source>
</reference>
<dbReference type="EMBL" id="RRYP01007531">
    <property type="protein sequence ID" value="TNV80422.1"/>
    <property type="molecule type" value="Genomic_DNA"/>
</dbReference>
<sequence>MHYSTHQKQNPSSELGRCVVGSLLRKICVVSNCQLLTHNLRVILNCGEYKAIKLGLYYKGQFNKIISTQRQLVQFLIV</sequence>
<dbReference type="Proteomes" id="UP000785679">
    <property type="component" value="Unassembled WGS sequence"/>
</dbReference>
<evidence type="ECO:0000313" key="1">
    <source>
        <dbReference type="EMBL" id="TNV80422.1"/>
    </source>
</evidence>
<dbReference type="AlphaFoldDB" id="A0A8J8NR97"/>
<comment type="caution">
    <text evidence="1">The sequence shown here is derived from an EMBL/GenBank/DDBJ whole genome shotgun (WGS) entry which is preliminary data.</text>
</comment>
<proteinExistence type="predicted"/>
<protein>
    <submittedName>
        <fullName evidence="1">Uncharacterized protein</fullName>
    </submittedName>
</protein>
<evidence type="ECO:0000313" key="2">
    <source>
        <dbReference type="Proteomes" id="UP000785679"/>
    </source>
</evidence>
<keyword evidence="2" id="KW-1185">Reference proteome</keyword>
<name>A0A8J8NR97_HALGN</name>
<gene>
    <name evidence="1" type="ORF">FGO68_gene15022</name>
</gene>
<organism evidence="1 2">
    <name type="scientific">Halteria grandinella</name>
    <dbReference type="NCBI Taxonomy" id="5974"/>
    <lineage>
        <taxon>Eukaryota</taxon>
        <taxon>Sar</taxon>
        <taxon>Alveolata</taxon>
        <taxon>Ciliophora</taxon>
        <taxon>Intramacronucleata</taxon>
        <taxon>Spirotrichea</taxon>
        <taxon>Stichotrichia</taxon>
        <taxon>Sporadotrichida</taxon>
        <taxon>Halteriidae</taxon>
        <taxon>Halteria</taxon>
    </lineage>
</organism>